<reference evidence="1" key="1">
    <citation type="submission" date="2019-11" db="EMBL/GenBank/DDBJ databases">
        <authorList>
            <person name="Feng L."/>
        </authorList>
    </citation>
    <scope>NUCLEOTIDE SEQUENCE</scope>
    <source>
        <strain evidence="1">CnexileLFYP112</strain>
    </source>
</reference>
<dbReference type="AlphaFoldDB" id="A0A6N2SFT3"/>
<organism evidence="1">
    <name type="scientific">[Clostridium] nexile</name>
    <dbReference type="NCBI Taxonomy" id="29361"/>
    <lineage>
        <taxon>Bacteria</taxon>
        <taxon>Bacillati</taxon>
        <taxon>Bacillota</taxon>
        <taxon>Clostridia</taxon>
        <taxon>Lachnospirales</taxon>
        <taxon>Lachnospiraceae</taxon>
        <taxon>Tyzzerella</taxon>
    </lineage>
</organism>
<protein>
    <recommendedName>
        <fullName evidence="2">DUF523 domain-containing protein</fullName>
    </recommendedName>
</protein>
<dbReference type="EMBL" id="CACRTG010000004">
    <property type="protein sequence ID" value="VYS91819.1"/>
    <property type="molecule type" value="Genomic_DNA"/>
</dbReference>
<name>A0A6N2SFT3_9FIRM</name>
<accession>A0A6N2SFT3</accession>
<evidence type="ECO:0008006" key="2">
    <source>
        <dbReference type="Google" id="ProtNLM"/>
    </source>
</evidence>
<gene>
    <name evidence="1" type="ORF">CNLFYP112_01289</name>
</gene>
<evidence type="ECO:0000313" key="1">
    <source>
        <dbReference type="EMBL" id="VYS91819.1"/>
    </source>
</evidence>
<proteinExistence type="predicted"/>
<dbReference type="InterPro" id="IPR054648">
    <property type="entry name" value="TudS-rel"/>
</dbReference>
<dbReference type="NCBIfam" id="NF045597">
    <property type="entry name" value="TudS_rel_CD3072"/>
    <property type="match status" value="1"/>
</dbReference>
<sequence length="185" mass="21304">MKQKILFVSHCFLNDAAKLKHQNLEAQQSERISKRAFLKQILDSDIELIQLPCPEFLLYGSNRWGHAVSQFDTPFFRKEAERMLEPFVMQIEEYLSSPERFELLGIVGIDGSPSCGVHSTYDGDWGGELTSIPDLTESIQTLRKVKHSGIFMEVFQKLLEERCLNVPFFSIETFSFPPNSKIVER</sequence>